<comment type="caution">
    <text evidence="1">The sequence shown here is derived from an EMBL/GenBank/DDBJ whole genome shotgun (WGS) entry which is preliminary data.</text>
</comment>
<dbReference type="RefSeq" id="WP_122192057.1">
    <property type="nucleotide sequence ID" value="NZ_RFFH01000030.1"/>
</dbReference>
<dbReference type="Proteomes" id="UP000279275">
    <property type="component" value="Unassembled WGS sequence"/>
</dbReference>
<dbReference type="OrthoDB" id="4560484at2"/>
<accession>A0A3M2KQ91</accession>
<proteinExistence type="predicted"/>
<name>A0A3M2KQ91_9NOCA</name>
<gene>
    <name evidence="1" type="ORF">EBN03_32785</name>
</gene>
<protein>
    <submittedName>
        <fullName evidence="1">Uncharacterized protein</fullName>
    </submittedName>
</protein>
<keyword evidence="2" id="KW-1185">Reference proteome</keyword>
<evidence type="ECO:0000313" key="1">
    <source>
        <dbReference type="EMBL" id="RMI27822.1"/>
    </source>
</evidence>
<sequence length="180" mass="19832">MATDASLRILRLRMLIDHPRTDDAERDAAQRMLDRLLSKSTPAATGDRTYGTRHNRIGRHAGHELIADMIRYDITLTRAVLPAVAGPGEPELHDPIRDAPAEITFAVTTPHDGSVVITLDNVPREWGWTHADGIETVSPSMRALAAALSDLMNSYNRAGSDIGRRFFGAVRINDGETLVW</sequence>
<dbReference type="AlphaFoldDB" id="A0A3M2KQ91"/>
<reference evidence="1 2" key="1">
    <citation type="submission" date="2018-10" db="EMBL/GenBank/DDBJ databases">
        <title>Isolation from cow dung.</title>
        <authorList>
            <person name="Ling L."/>
        </authorList>
    </citation>
    <scope>NUCLEOTIDE SEQUENCE [LARGE SCALE GENOMIC DNA]</scope>
    <source>
        <strain evidence="1 2">NEAU-LL90</strain>
    </source>
</reference>
<organism evidence="1 2">
    <name type="scientific">Nocardia stercoris</name>
    <dbReference type="NCBI Taxonomy" id="2483361"/>
    <lineage>
        <taxon>Bacteria</taxon>
        <taxon>Bacillati</taxon>
        <taxon>Actinomycetota</taxon>
        <taxon>Actinomycetes</taxon>
        <taxon>Mycobacteriales</taxon>
        <taxon>Nocardiaceae</taxon>
        <taxon>Nocardia</taxon>
    </lineage>
</organism>
<evidence type="ECO:0000313" key="2">
    <source>
        <dbReference type="Proteomes" id="UP000279275"/>
    </source>
</evidence>
<dbReference type="EMBL" id="RFFH01000030">
    <property type="protein sequence ID" value="RMI27822.1"/>
    <property type="molecule type" value="Genomic_DNA"/>
</dbReference>